<dbReference type="RefSeq" id="XP_008893806.1">
    <property type="nucleotide sequence ID" value="XM_008895558.1"/>
</dbReference>
<evidence type="ECO:0000313" key="2">
    <source>
        <dbReference type="Proteomes" id="UP000018817"/>
    </source>
</evidence>
<accession>W2R871</accession>
<dbReference type="AlphaFoldDB" id="W2R871"/>
<dbReference type="VEuPathDB" id="FungiDB:PPTG_21105"/>
<dbReference type="Proteomes" id="UP000018817">
    <property type="component" value="Unassembled WGS sequence"/>
</dbReference>
<reference evidence="1 2" key="2">
    <citation type="submission" date="2013-11" db="EMBL/GenBank/DDBJ databases">
        <title>The Genome Sequence of Phytophthora parasitica INRA-310.</title>
        <authorList>
            <consortium name="The Broad Institute Genomics Platform"/>
            <person name="Russ C."/>
            <person name="Tyler B."/>
            <person name="Panabieres F."/>
            <person name="Shan W."/>
            <person name="Tripathy S."/>
            <person name="Grunwald N."/>
            <person name="Machado M."/>
            <person name="Johnson C.S."/>
            <person name="Arredondo F."/>
            <person name="Hong C."/>
            <person name="Coffey M."/>
            <person name="Young S.K."/>
            <person name="Zeng Q."/>
            <person name="Gargeya S."/>
            <person name="Fitzgerald M."/>
            <person name="Abouelleil A."/>
            <person name="Alvarado L."/>
            <person name="Chapman S.B."/>
            <person name="Gainer-Dewar J."/>
            <person name="Goldberg J."/>
            <person name="Griggs A."/>
            <person name="Gujja S."/>
            <person name="Hansen M."/>
            <person name="Howarth C."/>
            <person name="Imamovic A."/>
            <person name="Ireland A."/>
            <person name="Larimer J."/>
            <person name="McCowan C."/>
            <person name="Murphy C."/>
            <person name="Pearson M."/>
            <person name="Poon T.W."/>
            <person name="Priest M."/>
            <person name="Roberts A."/>
            <person name="Saif S."/>
            <person name="Shea T."/>
            <person name="Sykes S."/>
            <person name="Wortman J."/>
            <person name="Nusbaum C."/>
            <person name="Birren B."/>
        </authorList>
    </citation>
    <scope>NUCLEOTIDE SEQUENCE [LARGE SCALE GENOMIC DNA]</scope>
    <source>
        <strain evidence="1 2">INRA-310</strain>
    </source>
</reference>
<dbReference type="EMBL" id="KI669563">
    <property type="protein sequence ID" value="ETN21597.1"/>
    <property type="molecule type" value="Genomic_DNA"/>
</dbReference>
<protein>
    <submittedName>
        <fullName evidence="1">Uncharacterized protein</fullName>
    </submittedName>
</protein>
<proteinExistence type="predicted"/>
<reference evidence="2" key="1">
    <citation type="submission" date="2011-12" db="EMBL/GenBank/DDBJ databases">
        <authorList>
            <consortium name="The Broad Institute Genome Sequencing Platform"/>
            <person name="Russ C."/>
            <person name="Tyler B."/>
            <person name="Panabieres F."/>
            <person name="Shan W."/>
            <person name="Tripathy S."/>
            <person name="Grunwald N."/>
            <person name="Machado M."/>
            <person name="Young S.K."/>
            <person name="Zeng Q."/>
            <person name="Gargeya S."/>
            <person name="Fitzgerald M."/>
            <person name="Haas B."/>
            <person name="Abouelleil A."/>
            <person name="Alvarado L."/>
            <person name="Arachchi H.M."/>
            <person name="Berlin A."/>
            <person name="Chapman S.B."/>
            <person name="Gearin G."/>
            <person name="Goldberg J."/>
            <person name="Griggs A."/>
            <person name="Gujja S."/>
            <person name="Hansen M."/>
            <person name="Heiman D."/>
            <person name="Howarth C."/>
            <person name="Larimer J."/>
            <person name="Lui A."/>
            <person name="MacDonald P.J.P."/>
            <person name="McCowen C."/>
            <person name="Montmayeur A."/>
            <person name="Murphy C."/>
            <person name="Neiman D."/>
            <person name="Pearson M."/>
            <person name="Priest M."/>
            <person name="Roberts A."/>
            <person name="Saif S."/>
            <person name="Shea T."/>
            <person name="Sisk P."/>
            <person name="Stolte C."/>
            <person name="Sykes S."/>
            <person name="Wortman J."/>
            <person name="Nusbaum C."/>
            <person name="Birren B."/>
        </authorList>
    </citation>
    <scope>NUCLEOTIDE SEQUENCE [LARGE SCALE GENOMIC DNA]</scope>
    <source>
        <strain evidence="2">INRA-310</strain>
    </source>
</reference>
<dbReference type="GeneID" id="20189704"/>
<evidence type="ECO:0000313" key="1">
    <source>
        <dbReference type="EMBL" id="ETN21597.1"/>
    </source>
</evidence>
<name>W2R871_PHYN3</name>
<sequence>MARNFARSVRLPVHFRYQFAPSSRSPSSGGAPQFLKPAAGALIEASVSHAMAYSICVAPTLAGSKSAKANNGFTVSALPLWAAAELRDSLYLPPWSYRFHYVRQWDCAIAENVLCMWKPTVAKDIYILSFHPAMATSSMQLRCGFYLVLDRSDSWQQLQRAAKWMSRCCLPLHELQVDSQQVTYSSWSSSIWHQMSIVLVAASIRRGKGPLLLIETSLVSYRPACCSRSHRQH</sequence>
<organism evidence="1 2">
    <name type="scientific">Phytophthora nicotianae (strain INRA-310)</name>
    <name type="common">Phytophthora parasitica</name>
    <dbReference type="NCBI Taxonomy" id="761204"/>
    <lineage>
        <taxon>Eukaryota</taxon>
        <taxon>Sar</taxon>
        <taxon>Stramenopiles</taxon>
        <taxon>Oomycota</taxon>
        <taxon>Peronosporomycetes</taxon>
        <taxon>Peronosporales</taxon>
        <taxon>Peronosporaceae</taxon>
        <taxon>Phytophthora</taxon>
    </lineage>
</organism>
<gene>
    <name evidence="1" type="ORF">PPTG_21105</name>
</gene>